<dbReference type="InParanoid" id="A0A251SNP6"/>
<dbReference type="AlphaFoldDB" id="A0A251SNP6"/>
<protein>
    <submittedName>
        <fullName evidence="1">Uncharacterized protein</fullName>
    </submittedName>
</protein>
<keyword evidence="2" id="KW-1185">Reference proteome</keyword>
<reference evidence="2" key="1">
    <citation type="journal article" date="2017" name="Nature">
        <title>The sunflower genome provides insights into oil metabolism, flowering and Asterid evolution.</title>
        <authorList>
            <person name="Badouin H."/>
            <person name="Gouzy J."/>
            <person name="Grassa C.J."/>
            <person name="Murat F."/>
            <person name="Staton S.E."/>
            <person name="Cottret L."/>
            <person name="Lelandais-Briere C."/>
            <person name="Owens G.L."/>
            <person name="Carrere S."/>
            <person name="Mayjonade B."/>
            <person name="Legrand L."/>
            <person name="Gill N."/>
            <person name="Kane N.C."/>
            <person name="Bowers J.E."/>
            <person name="Hubner S."/>
            <person name="Bellec A."/>
            <person name="Berard A."/>
            <person name="Berges H."/>
            <person name="Blanchet N."/>
            <person name="Boniface M.C."/>
            <person name="Brunel D."/>
            <person name="Catrice O."/>
            <person name="Chaidir N."/>
            <person name="Claudel C."/>
            <person name="Donnadieu C."/>
            <person name="Faraut T."/>
            <person name="Fievet G."/>
            <person name="Helmstetter N."/>
            <person name="King M."/>
            <person name="Knapp S.J."/>
            <person name="Lai Z."/>
            <person name="Le Paslier M.C."/>
            <person name="Lippi Y."/>
            <person name="Lorenzon L."/>
            <person name="Mandel J.R."/>
            <person name="Marage G."/>
            <person name="Marchand G."/>
            <person name="Marquand E."/>
            <person name="Bret-Mestries E."/>
            <person name="Morien E."/>
            <person name="Nambeesan S."/>
            <person name="Nguyen T."/>
            <person name="Pegot-Espagnet P."/>
            <person name="Pouilly N."/>
            <person name="Raftis F."/>
            <person name="Sallet E."/>
            <person name="Schiex T."/>
            <person name="Thomas J."/>
            <person name="Vandecasteele C."/>
            <person name="Vares D."/>
            <person name="Vear F."/>
            <person name="Vautrin S."/>
            <person name="Crespi M."/>
            <person name="Mangin B."/>
            <person name="Burke J.M."/>
            <person name="Salse J."/>
            <person name="Munos S."/>
            <person name="Vincourt P."/>
            <person name="Rieseberg L.H."/>
            <person name="Langlade N.B."/>
        </authorList>
    </citation>
    <scope>NUCLEOTIDE SEQUENCE [LARGE SCALE GENOMIC DNA]</scope>
    <source>
        <strain evidence="2">cv. SF193</strain>
    </source>
</reference>
<evidence type="ECO:0000313" key="2">
    <source>
        <dbReference type="Proteomes" id="UP000215914"/>
    </source>
</evidence>
<dbReference type="EMBL" id="CM007902">
    <property type="protein sequence ID" value="OTG00239.1"/>
    <property type="molecule type" value="Genomic_DNA"/>
</dbReference>
<dbReference type="Proteomes" id="UP000215914">
    <property type="component" value="Chromosome 13"/>
</dbReference>
<sequence length="66" mass="7967">MMWQPMVEDPFDFGSSYTVNSDLYKRHYHNYSVNPSHLSFIAQLEKLSLLFTDSITRYEIFYYCLL</sequence>
<gene>
    <name evidence="1" type="ORF">HannXRQ_Chr13g0388781</name>
</gene>
<proteinExistence type="predicted"/>
<name>A0A251SNP6_HELAN</name>
<evidence type="ECO:0000313" key="1">
    <source>
        <dbReference type="EMBL" id="OTG00239.1"/>
    </source>
</evidence>
<organism evidence="1 2">
    <name type="scientific">Helianthus annuus</name>
    <name type="common">Common sunflower</name>
    <dbReference type="NCBI Taxonomy" id="4232"/>
    <lineage>
        <taxon>Eukaryota</taxon>
        <taxon>Viridiplantae</taxon>
        <taxon>Streptophyta</taxon>
        <taxon>Embryophyta</taxon>
        <taxon>Tracheophyta</taxon>
        <taxon>Spermatophyta</taxon>
        <taxon>Magnoliopsida</taxon>
        <taxon>eudicotyledons</taxon>
        <taxon>Gunneridae</taxon>
        <taxon>Pentapetalae</taxon>
        <taxon>asterids</taxon>
        <taxon>campanulids</taxon>
        <taxon>Asterales</taxon>
        <taxon>Asteraceae</taxon>
        <taxon>Asteroideae</taxon>
        <taxon>Heliantheae alliance</taxon>
        <taxon>Heliantheae</taxon>
        <taxon>Helianthus</taxon>
    </lineage>
</organism>
<accession>A0A251SNP6</accession>